<dbReference type="EMBL" id="WLVL01000028">
    <property type="protein sequence ID" value="MTB71870.1"/>
    <property type="molecule type" value="Genomic_DNA"/>
</dbReference>
<keyword evidence="5 6" id="KW-0472">Membrane</keyword>
<dbReference type="GO" id="GO:0022857">
    <property type="term" value="F:transmembrane transporter activity"/>
    <property type="evidence" value="ECO:0007669"/>
    <property type="project" value="InterPro"/>
</dbReference>
<evidence type="ECO:0000256" key="5">
    <source>
        <dbReference type="ARBA" id="ARBA00023136"/>
    </source>
</evidence>
<dbReference type="CDD" id="cd06580">
    <property type="entry name" value="TM_PBP1_transp_TpRbsC_like"/>
    <property type="match status" value="1"/>
</dbReference>
<proteinExistence type="predicted"/>
<reference evidence="7 8" key="1">
    <citation type="submission" date="2019-11" db="EMBL/GenBank/DDBJ databases">
        <title>Whole genome sequencing identifies a novel species of the genus Arsenicicoccus isolated from human blood.</title>
        <authorList>
            <person name="Jeong J.H."/>
            <person name="Kweon O.J."/>
            <person name="Kim H.R."/>
            <person name="Kim T.-H."/>
            <person name="Ha S.-M."/>
            <person name="Lee M.-K."/>
        </authorList>
    </citation>
    <scope>NUCLEOTIDE SEQUENCE [LARGE SCALE GENOMIC DNA]</scope>
    <source>
        <strain evidence="7 8">MKL-02</strain>
    </source>
</reference>
<keyword evidence="8" id="KW-1185">Reference proteome</keyword>
<gene>
    <name evidence="7" type="ORF">GGG17_07790</name>
</gene>
<dbReference type="AlphaFoldDB" id="A0A6I3IPG2"/>
<dbReference type="RefSeq" id="WP_154593175.1">
    <property type="nucleotide sequence ID" value="NZ_CP171001.1"/>
</dbReference>
<evidence type="ECO:0000256" key="3">
    <source>
        <dbReference type="ARBA" id="ARBA00022692"/>
    </source>
</evidence>
<comment type="caution">
    <text evidence="7">The sequence shown here is derived from an EMBL/GenBank/DDBJ whole genome shotgun (WGS) entry which is preliminary data.</text>
</comment>
<dbReference type="InterPro" id="IPR001851">
    <property type="entry name" value="ABC_transp_permease"/>
</dbReference>
<dbReference type="GO" id="GO:0005886">
    <property type="term" value="C:plasma membrane"/>
    <property type="evidence" value="ECO:0007669"/>
    <property type="project" value="UniProtKB-SubCell"/>
</dbReference>
<accession>A0A6I3IPG2</accession>
<feature type="transmembrane region" description="Helical" evidence="6">
    <location>
        <begin position="52"/>
        <end position="74"/>
    </location>
</feature>
<dbReference type="PANTHER" id="PTHR47089">
    <property type="entry name" value="ABC TRANSPORTER, PERMEASE PROTEIN"/>
    <property type="match status" value="1"/>
</dbReference>
<organism evidence="7 8">
    <name type="scientific">Arsenicicoccus cauae</name>
    <dbReference type="NCBI Taxonomy" id="2663847"/>
    <lineage>
        <taxon>Bacteria</taxon>
        <taxon>Bacillati</taxon>
        <taxon>Actinomycetota</taxon>
        <taxon>Actinomycetes</taxon>
        <taxon>Micrococcales</taxon>
        <taxon>Intrasporangiaceae</taxon>
        <taxon>Arsenicicoccus</taxon>
    </lineage>
</organism>
<evidence type="ECO:0000313" key="7">
    <source>
        <dbReference type="EMBL" id="MTB71870.1"/>
    </source>
</evidence>
<feature type="transmembrane region" description="Helical" evidence="6">
    <location>
        <begin position="86"/>
        <end position="103"/>
    </location>
</feature>
<dbReference type="Proteomes" id="UP000431092">
    <property type="component" value="Unassembled WGS sequence"/>
</dbReference>
<evidence type="ECO:0000256" key="6">
    <source>
        <dbReference type="SAM" id="Phobius"/>
    </source>
</evidence>
<evidence type="ECO:0000256" key="4">
    <source>
        <dbReference type="ARBA" id="ARBA00022989"/>
    </source>
</evidence>
<name>A0A6I3IPG2_9MICO</name>
<keyword evidence="4 6" id="KW-1133">Transmembrane helix</keyword>
<feature type="transmembrane region" description="Helical" evidence="6">
    <location>
        <begin position="196"/>
        <end position="214"/>
    </location>
</feature>
<evidence type="ECO:0000313" key="8">
    <source>
        <dbReference type="Proteomes" id="UP000431092"/>
    </source>
</evidence>
<feature type="transmembrane region" description="Helical" evidence="6">
    <location>
        <begin position="139"/>
        <end position="157"/>
    </location>
</feature>
<feature type="transmembrane region" description="Helical" evidence="6">
    <location>
        <begin position="323"/>
        <end position="342"/>
    </location>
</feature>
<feature type="transmembrane region" description="Helical" evidence="6">
    <location>
        <begin position="109"/>
        <end position="130"/>
    </location>
</feature>
<protein>
    <submittedName>
        <fullName evidence="7">ABC transporter permease</fullName>
    </submittedName>
</protein>
<feature type="transmembrane region" description="Helical" evidence="6">
    <location>
        <begin position="243"/>
        <end position="264"/>
    </location>
</feature>
<evidence type="ECO:0000256" key="2">
    <source>
        <dbReference type="ARBA" id="ARBA00022475"/>
    </source>
</evidence>
<comment type="subcellular location">
    <subcellularLocation>
        <location evidence="1">Cell membrane</location>
        <topology evidence="1">Multi-pass membrane protein</topology>
    </subcellularLocation>
</comment>
<sequence length="375" mass="38990">MKVSPRAVLLALAAPLLAIVVAFVITSLVLVVAGDPVGAVWTELLRQPSPRLIAKIVNGAVVYYLAAVALAIGFRMNLFNIGAEGQYRVAVFAAAVFGAQGYLPGWANVVATTLVAMLVGAGWAAIAGYLKIKRGVSEVISSIMLNAIATSVVAFLLTKARDTSAGAGSNVTNTKPLPQDSWVPGLQLVSGTTTKVYGLIVLALVVGLLYWLVLGRTRFGFDLRAAGQSESAAIASGVDAHRMIMSTMILSGAIAGLIGLPLLFGQDHAYGTNFQPGIGFAGIGIALLGRNHPIGMALAALLWSYLDQQGNGLQINAGVSSELVYIIQGVIVLAVVIAYELVRRANVRLEQAKVARELAARSTPPTSTSMQGASA</sequence>
<dbReference type="Pfam" id="PF02653">
    <property type="entry name" value="BPD_transp_2"/>
    <property type="match status" value="1"/>
</dbReference>
<evidence type="ECO:0000256" key="1">
    <source>
        <dbReference type="ARBA" id="ARBA00004651"/>
    </source>
</evidence>
<feature type="transmembrane region" description="Helical" evidence="6">
    <location>
        <begin position="7"/>
        <end position="32"/>
    </location>
</feature>
<keyword evidence="2" id="KW-1003">Cell membrane</keyword>
<keyword evidence="3 6" id="KW-0812">Transmembrane</keyword>
<dbReference type="PANTHER" id="PTHR47089:SF1">
    <property type="entry name" value="GUANOSINE ABC TRANSPORTER PERMEASE PROTEIN NUPP"/>
    <property type="match status" value="1"/>
</dbReference>